<gene>
    <name evidence="2" type="ORF">GEV33_006919</name>
</gene>
<dbReference type="EMBL" id="JABDTM020022472">
    <property type="protein sequence ID" value="KAH0815872.1"/>
    <property type="molecule type" value="Genomic_DNA"/>
</dbReference>
<feature type="compositionally biased region" description="Low complexity" evidence="1">
    <location>
        <begin position="245"/>
        <end position="262"/>
    </location>
</feature>
<evidence type="ECO:0000313" key="2">
    <source>
        <dbReference type="EMBL" id="KAH0815872.1"/>
    </source>
</evidence>
<protein>
    <submittedName>
        <fullName evidence="2">Uncharacterized protein</fullName>
    </submittedName>
</protein>
<reference evidence="2" key="2">
    <citation type="submission" date="2021-08" db="EMBL/GenBank/DDBJ databases">
        <authorList>
            <person name="Eriksson T."/>
        </authorList>
    </citation>
    <scope>NUCLEOTIDE SEQUENCE</scope>
    <source>
        <strain evidence="2">Stoneville</strain>
        <tissue evidence="2">Whole head</tissue>
    </source>
</reference>
<dbReference type="Proteomes" id="UP000719412">
    <property type="component" value="Unassembled WGS sequence"/>
</dbReference>
<organism evidence="2 3">
    <name type="scientific">Tenebrio molitor</name>
    <name type="common">Yellow mealworm beetle</name>
    <dbReference type="NCBI Taxonomy" id="7067"/>
    <lineage>
        <taxon>Eukaryota</taxon>
        <taxon>Metazoa</taxon>
        <taxon>Ecdysozoa</taxon>
        <taxon>Arthropoda</taxon>
        <taxon>Hexapoda</taxon>
        <taxon>Insecta</taxon>
        <taxon>Pterygota</taxon>
        <taxon>Neoptera</taxon>
        <taxon>Endopterygota</taxon>
        <taxon>Coleoptera</taxon>
        <taxon>Polyphaga</taxon>
        <taxon>Cucujiformia</taxon>
        <taxon>Tenebrionidae</taxon>
        <taxon>Tenebrio</taxon>
    </lineage>
</organism>
<evidence type="ECO:0000256" key="1">
    <source>
        <dbReference type="SAM" id="MobiDB-lite"/>
    </source>
</evidence>
<keyword evidence="3" id="KW-1185">Reference proteome</keyword>
<dbReference type="AlphaFoldDB" id="A0A8J6LCS7"/>
<sequence>MPFRSTSTFLVEIRPLDATKTLLRRDIGQGGRRRSGVCGEDTPRRRFFRHSQINWTSICECRRWGNLIMIDERDSIDGSGKIRRWPLKRCITSKRGNGLGADNSSPVGSTSEASRRASSSVFRVSGIFAKCIDYLRQVRKMTDGPWIKNEEGKAFVHANCVLCNPSERKRPYSRVLYLVLFDTSLESEGVIHETMTTDIVEALRAGMATLTRTNSRATNYKDYVNFLGGYKNGKKDEQGENPEKNFTLSNSSSTSSSASFNSDVPDFSKNVCTSYNDFLTSSKNKKFNSVKPSLDEKPTKSVSTLYNDFENSKNKINEVDEKTTKKSEIYIEVQPAKSVSEVSKMFENKKEKSPPRSNSINSKINIFEKQISTENKPRIAEKPLLKKSSSIKLDQFPRPASFETNGVAQPVKVATLEANLVTPPPKLATLEANLVTQPARVATLEANLVTQPPPEPVKSPNAETLVSPPPPPPLPVMSQVSKPNGPEMSSTQMSLPVMSQVPKPPEMSRGNGMAPPPPPPMWNTTSPKLQATLTKGPQTSYSVNNPTGALPVEIDRNNPLVRKLVYGTLRGMYGAYHDKANDMLATLPKNMVVRSNGVQDRIEQIASNGDLDKLNGRVNPKLEQEP</sequence>
<proteinExistence type="predicted"/>
<reference evidence="2" key="1">
    <citation type="journal article" date="2020" name="J Insects Food Feed">
        <title>The yellow mealworm (Tenebrio molitor) genome: a resource for the emerging insects as food and feed industry.</title>
        <authorList>
            <person name="Eriksson T."/>
            <person name="Andere A."/>
            <person name="Kelstrup H."/>
            <person name="Emery V."/>
            <person name="Picard C."/>
        </authorList>
    </citation>
    <scope>NUCLEOTIDE SEQUENCE</scope>
    <source>
        <strain evidence="2">Stoneville</strain>
        <tissue evidence="2">Whole head</tissue>
    </source>
</reference>
<feature type="region of interest" description="Disordered" evidence="1">
    <location>
        <begin position="450"/>
        <end position="492"/>
    </location>
</feature>
<feature type="compositionally biased region" description="Polar residues" evidence="1">
    <location>
        <begin position="478"/>
        <end position="492"/>
    </location>
</feature>
<evidence type="ECO:0000313" key="3">
    <source>
        <dbReference type="Proteomes" id="UP000719412"/>
    </source>
</evidence>
<feature type="compositionally biased region" description="Basic and acidic residues" evidence="1">
    <location>
        <begin position="233"/>
        <end position="243"/>
    </location>
</feature>
<comment type="caution">
    <text evidence="2">The sequence shown here is derived from an EMBL/GenBank/DDBJ whole genome shotgun (WGS) entry which is preliminary data.</text>
</comment>
<name>A0A8J6LCS7_TENMO</name>
<feature type="region of interest" description="Disordered" evidence="1">
    <location>
        <begin position="232"/>
        <end position="262"/>
    </location>
</feature>
<accession>A0A8J6LCS7</accession>